<keyword evidence="3" id="KW-1185">Reference proteome</keyword>
<feature type="transmembrane region" description="Helical" evidence="1">
    <location>
        <begin position="182"/>
        <end position="205"/>
    </location>
</feature>
<proteinExistence type="predicted"/>
<evidence type="ECO:0000313" key="2">
    <source>
        <dbReference type="EMBL" id="ACB52990.1"/>
    </source>
</evidence>
<evidence type="ECO:0000313" key="3">
    <source>
        <dbReference type="Proteomes" id="UP000001203"/>
    </source>
</evidence>
<dbReference type="STRING" id="43989.cce_3642"/>
<evidence type="ECO:0000256" key="1">
    <source>
        <dbReference type="SAM" id="Phobius"/>
    </source>
</evidence>
<dbReference type="Proteomes" id="UP000001203">
    <property type="component" value="Chromosome circular"/>
</dbReference>
<name>B1X0V1_CROS5</name>
<dbReference type="PANTHER" id="PTHR43471">
    <property type="entry name" value="ABC TRANSPORTER PERMEASE"/>
    <property type="match status" value="1"/>
</dbReference>
<dbReference type="KEGG" id="cyt:cce_3642"/>
<protein>
    <submittedName>
        <fullName evidence="2">ABC-2 type transport system permease protein</fullName>
    </submittedName>
</protein>
<gene>
    <name evidence="2" type="ordered locus">cce_3642</name>
</gene>
<keyword evidence="1" id="KW-0472">Membrane</keyword>
<feature type="transmembrane region" description="Helical" evidence="1">
    <location>
        <begin position="72"/>
        <end position="92"/>
    </location>
</feature>
<accession>B1X0V1</accession>
<keyword evidence="1" id="KW-0812">Transmembrane</keyword>
<reference evidence="2 3" key="1">
    <citation type="journal article" date="2008" name="Proc. Natl. Acad. Sci. U.S.A.">
        <title>The genome of Cyanothece 51142, a unicellular diazotrophic cyanobacterium important in the marine nitrogen cycle.</title>
        <authorList>
            <person name="Welsh E.A."/>
            <person name="Liberton M."/>
            <person name="Stoeckel J."/>
            <person name="Loh T."/>
            <person name="Elvitigala T."/>
            <person name="Wang C."/>
            <person name="Wollam A."/>
            <person name="Fulton R.S."/>
            <person name="Clifton S.W."/>
            <person name="Jacobs J.M."/>
            <person name="Aurora R."/>
            <person name="Ghosh B.K."/>
            <person name="Sherman L.A."/>
            <person name="Smith R.D."/>
            <person name="Wilson R.K."/>
            <person name="Pakrasi H.B."/>
        </authorList>
    </citation>
    <scope>NUCLEOTIDE SEQUENCE [LARGE SCALE GENOMIC DNA]</scope>
    <source>
        <strain evidence="3">ATCC 51142 / BH68</strain>
    </source>
</reference>
<organism evidence="2 3">
    <name type="scientific">Crocosphaera subtropica (strain ATCC 51142 / BH68)</name>
    <name type="common">Cyanothece sp. (strain ATCC 51142)</name>
    <dbReference type="NCBI Taxonomy" id="43989"/>
    <lineage>
        <taxon>Bacteria</taxon>
        <taxon>Bacillati</taxon>
        <taxon>Cyanobacteriota</taxon>
        <taxon>Cyanophyceae</taxon>
        <taxon>Oscillatoriophycideae</taxon>
        <taxon>Chroococcales</taxon>
        <taxon>Aphanothecaceae</taxon>
        <taxon>Crocosphaera</taxon>
        <taxon>Crocosphaera subtropica</taxon>
    </lineage>
</organism>
<dbReference type="GO" id="GO:0005886">
    <property type="term" value="C:plasma membrane"/>
    <property type="evidence" value="ECO:0007669"/>
    <property type="project" value="UniProtKB-SubCell"/>
</dbReference>
<dbReference type="RefSeq" id="WP_009545199.1">
    <property type="nucleotide sequence ID" value="NC_010546.1"/>
</dbReference>
<dbReference type="eggNOG" id="COG1277">
    <property type="taxonomic scope" value="Bacteria"/>
</dbReference>
<sequence length="261" mass="29035">MILTNLIAIFRKEFQSYFTSPFAYIIAAVFWLIGGFFFSAILEEILQTLSFLEQSGQLSTPVDVPGQFIDSFFGVIISLLLVLLPALSMGLYSEERKRGTLELLATSPVTNWVVAVGKLLGVLAFFVVLMIPFWIYEIILFSNASPPINLNIILLSHGSLILIATAILSLGMFISSLTDSGILAYILTFILILFLWIMDAIAANLQEPFKTILSYLSLFDRYTDLVKGVLDVSSLVLFASYILLGIFLTAQSIEALRYQRS</sequence>
<dbReference type="OrthoDB" id="9794512at2"/>
<dbReference type="Pfam" id="PF12679">
    <property type="entry name" value="ABC2_membrane_2"/>
    <property type="match status" value="1"/>
</dbReference>
<feature type="transmembrane region" description="Helical" evidence="1">
    <location>
        <begin position="148"/>
        <end position="170"/>
    </location>
</feature>
<dbReference type="EMBL" id="CP000806">
    <property type="protein sequence ID" value="ACB52990.1"/>
    <property type="molecule type" value="Genomic_DNA"/>
</dbReference>
<dbReference type="HOGENOM" id="CLU_081003_0_0_3"/>
<dbReference type="GO" id="GO:0140359">
    <property type="term" value="F:ABC-type transporter activity"/>
    <property type="evidence" value="ECO:0007669"/>
    <property type="project" value="InterPro"/>
</dbReference>
<feature type="transmembrane region" description="Helical" evidence="1">
    <location>
        <begin position="225"/>
        <end position="250"/>
    </location>
</feature>
<feature type="transmembrane region" description="Helical" evidence="1">
    <location>
        <begin position="112"/>
        <end position="136"/>
    </location>
</feature>
<feature type="transmembrane region" description="Helical" evidence="1">
    <location>
        <begin position="21"/>
        <end position="42"/>
    </location>
</feature>
<keyword evidence="1" id="KW-1133">Transmembrane helix</keyword>
<dbReference type="AlphaFoldDB" id="B1X0V1"/>